<dbReference type="AlphaFoldDB" id="A0AAN1XBF3"/>
<comment type="subunit">
    <text evidence="4 13">Heterodimer of LeuC and LeuD.</text>
</comment>
<sequence length="467" mass="49720">MNAKTLYDKLWDSHVVRQEADGTALIYIDRHLVHEVTSPQAFEGLKLAQRKPWRTGSMLAVPDHNVPTTNRAAGIADPISRIQVETLDANCAEFGVVEFKMNDIRQGIVHVIGPEQGATLPGMTVVCGDSHTSTHGAFAALAHGIGTSEVEHVMATQCLVAKKSRSMLVKVEGMLGRGVTAKDVALAVIGRIGTAGGTGYAIEFAGSAIRTLSMEGRMTLCNMAIEAGARAGMVAVDDTTLAYVKGRPFAPQGEQWDKAVAYWRTLHSDAGARFDATVELDAAQIKPQVTWGTSPEMVTDINGRVPDPASAPDAVKRGDWERALQYMGLKANTPISEIKVDKVFIGSCTNGRIEDMRAAAAVAKGKKVAAGVKLAMVVPGSGLVKQQAEQEGLDRIFVAAGFEWRDPGCSMCLAMNDDRLEPGERCAATSNRNFEGRQGQGGRTHLVSPAMAAAAAIAGHFVDVSKE</sequence>
<keyword evidence="8 13" id="KW-0479">Metal-binding</keyword>
<dbReference type="Gene3D" id="3.30.499.10">
    <property type="entry name" value="Aconitase, domain 3"/>
    <property type="match status" value="2"/>
</dbReference>
<dbReference type="NCBIfam" id="NF004016">
    <property type="entry name" value="PRK05478.1"/>
    <property type="match status" value="1"/>
</dbReference>
<dbReference type="SUPFAM" id="SSF53732">
    <property type="entry name" value="Aconitase iron-sulfur domain"/>
    <property type="match status" value="1"/>
</dbReference>
<evidence type="ECO:0000256" key="13">
    <source>
        <dbReference type="HAMAP-Rule" id="MF_01026"/>
    </source>
</evidence>
<comment type="catalytic activity">
    <reaction evidence="1 13">
        <text>(2R,3S)-3-isopropylmalate = (2S)-2-isopropylmalate</text>
        <dbReference type="Rhea" id="RHEA:32287"/>
        <dbReference type="ChEBI" id="CHEBI:1178"/>
        <dbReference type="ChEBI" id="CHEBI:35121"/>
        <dbReference type="EC" id="4.2.1.33"/>
    </reaction>
</comment>
<dbReference type="InterPro" id="IPR033941">
    <property type="entry name" value="IPMI_cat"/>
</dbReference>
<dbReference type="FunFam" id="3.30.499.10:FF:000007">
    <property type="entry name" value="3-isopropylmalate dehydratase large subunit"/>
    <property type="match status" value="1"/>
</dbReference>
<evidence type="ECO:0000256" key="11">
    <source>
        <dbReference type="ARBA" id="ARBA00023239"/>
    </source>
</evidence>
<dbReference type="HAMAP" id="MF_01026">
    <property type="entry name" value="LeuC_type1"/>
    <property type="match status" value="1"/>
</dbReference>
<keyword evidence="6 13" id="KW-0004">4Fe-4S</keyword>
<dbReference type="GO" id="GO:0046872">
    <property type="term" value="F:metal ion binding"/>
    <property type="evidence" value="ECO:0007669"/>
    <property type="project" value="UniProtKB-KW"/>
</dbReference>
<keyword evidence="10 13" id="KW-0411">Iron-sulfur</keyword>
<comment type="function">
    <text evidence="2 13">Catalyzes the isomerization between 2-isopropylmalate and 3-isopropylmalate, via the formation of 2-isopropylmaleate.</text>
</comment>
<name>A0AAN1XBF3_9PROT</name>
<evidence type="ECO:0000256" key="8">
    <source>
        <dbReference type="ARBA" id="ARBA00022723"/>
    </source>
</evidence>
<evidence type="ECO:0000256" key="7">
    <source>
        <dbReference type="ARBA" id="ARBA00022605"/>
    </source>
</evidence>
<dbReference type="EC" id="4.2.1.33" evidence="13"/>
<dbReference type="PROSITE" id="PS01244">
    <property type="entry name" value="ACONITASE_2"/>
    <property type="match status" value="1"/>
</dbReference>
<keyword evidence="11 13" id="KW-0456">Lyase</keyword>
<dbReference type="PANTHER" id="PTHR43822:SF9">
    <property type="entry name" value="3-ISOPROPYLMALATE DEHYDRATASE"/>
    <property type="match status" value="1"/>
</dbReference>
<keyword evidence="16" id="KW-1185">Reference proteome</keyword>
<comment type="similarity">
    <text evidence="13">Belongs to the aconitase/IPM isomerase family. LeuC type 1 subfamily.</text>
</comment>
<proteinExistence type="inferred from homology"/>
<dbReference type="EMBL" id="AP023423">
    <property type="protein sequence ID" value="BCK88079.1"/>
    <property type="molecule type" value="Genomic_DNA"/>
</dbReference>
<dbReference type="GO" id="GO:0009098">
    <property type="term" value="P:L-leucine biosynthetic process"/>
    <property type="evidence" value="ECO:0007669"/>
    <property type="project" value="UniProtKB-UniRule"/>
</dbReference>
<reference evidence="15 16" key="1">
    <citation type="journal article" date="2022" name="Int. J. Syst. Evol. Microbiol.">
        <title>&lt;i&gt;Sideroxyarcus emersonii&lt;/i&gt; gen. nov. sp. nov., a neutrophilic, microaerobic iron- and thiosulfate-oxidizing bacterium isolated from iron-rich wetland sediment.</title>
        <authorList>
            <person name="Kato S."/>
            <person name="Itoh T."/>
            <person name="Iino T."/>
            <person name="Ohkuma M."/>
        </authorList>
    </citation>
    <scope>NUCLEOTIDE SEQUENCE [LARGE SCALE GENOMIC DNA]</scope>
    <source>
        <strain evidence="15 16">MIZ01</strain>
    </source>
</reference>
<evidence type="ECO:0000256" key="3">
    <source>
        <dbReference type="ARBA" id="ARBA00004729"/>
    </source>
</evidence>
<keyword evidence="5 13" id="KW-0432">Leucine biosynthesis</keyword>
<organism evidence="15 16">
    <name type="scientific">Sideroxyarcus emersonii</name>
    <dbReference type="NCBI Taxonomy" id="2764705"/>
    <lineage>
        <taxon>Bacteria</taxon>
        <taxon>Pseudomonadati</taxon>
        <taxon>Pseudomonadota</taxon>
        <taxon>Betaproteobacteria</taxon>
        <taxon>Nitrosomonadales</taxon>
        <taxon>Gallionellaceae</taxon>
        <taxon>Sideroxyarcus</taxon>
    </lineage>
</organism>
<dbReference type="CDD" id="cd01583">
    <property type="entry name" value="IPMI"/>
    <property type="match status" value="1"/>
</dbReference>
<evidence type="ECO:0000259" key="14">
    <source>
        <dbReference type="Pfam" id="PF00330"/>
    </source>
</evidence>
<dbReference type="InterPro" id="IPR001030">
    <property type="entry name" value="Acoase/IPM_deHydtase_lsu_aba"/>
</dbReference>
<dbReference type="KEGG" id="seme:MIZ01_1879"/>
<protein>
    <recommendedName>
        <fullName evidence="13">3-isopropylmalate dehydratase large subunit</fullName>
        <ecNumber evidence="13">4.2.1.33</ecNumber>
    </recommendedName>
    <alternativeName>
        <fullName evidence="13">Alpha-IPM isomerase</fullName>
        <shortName evidence="13">IPMI</shortName>
    </alternativeName>
    <alternativeName>
        <fullName evidence="13">Isopropylmalate isomerase</fullName>
    </alternativeName>
</protein>
<evidence type="ECO:0000313" key="16">
    <source>
        <dbReference type="Proteomes" id="UP001320326"/>
    </source>
</evidence>
<evidence type="ECO:0000256" key="12">
    <source>
        <dbReference type="ARBA" id="ARBA00023304"/>
    </source>
</evidence>
<evidence type="ECO:0000256" key="5">
    <source>
        <dbReference type="ARBA" id="ARBA00022430"/>
    </source>
</evidence>
<comment type="cofactor">
    <cofactor evidence="13">
        <name>[4Fe-4S] cluster</name>
        <dbReference type="ChEBI" id="CHEBI:49883"/>
    </cofactor>
    <text evidence="13">Binds 1 [4Fe-4S] cluster per subunit.</text>
</comment>
<gene>
    <name evidence="13" type="primary">leuC</name>
    <name evidence="15" type="ORF">MIZ01_1879</name>
</gene>
<dbReference type="InterPro" id="IPR015931">
    <property type="entry name" value="Acnase/IPM_dHydase_lsu_aba_1/3"/>
</dbReference>
<evidence type="ECO:0000256" key="10">
    <source>
        <dbReference type="ARBA" id="ARBA00023014"/>
    </source>
</evidence>
<dbReference type="PROSITE" id="PS00450">
    <property type="entry name" value="ACONITASE_1"/>
    <property type="match status" value="1"/>
</dbReference>
<evidence type="ECO:0000256" key="4">
    <source>
        <dbReference type="ARBA" id="ARBA00011271"/>
    </source>
</evidence>
<dbReference type="Pfam" id="PF00330">
    <property type="entry name" value="Aconitase"/>
    <property type="match status" value="1"/>
</dbReference>
<evidence type="ECO:0000313" key="15">
    <source>
        <dbReference type="EMBL" id="BCK88079.1"/>
    </source>
</evidence>
<dbReference type="GO" id="GO:0003861">
    <property type="term" value="F:3-isopropylmalate dehydratase activity"/>
    <property type="evidence" value="ECO:0007669"/>
    <property type="project" value="UniProtKB-UniRule"/>
</dbReference>
<dbReference type="Proteomes" id="UP001320326">
    <property type="component" value="Chromosome"/>
</dbReference>
<evidence type="ECO:0000256" key="1">
    <source>
        <dbReference type="ARBA" id="ARBA00000491"/>
    </source>
</evidence>
<accession>A0AAN1XBF3</accession>
<feature type="binding site" evidence="13">
    <location>
        <position position="348"/>
    </location>
    <ligand>
        <name>[4Fe-4S] cluster</name>
        <dbReference type="ChEBI" id="CHEBI:49883"/>
    </ligand>
</feature>
<evidence type="ECO:0000256" key="2">
    <source>
        <dbReference type="ARBA" id="ARBA00002695"/>
    </source>
</evidence>
<dbReference type="InterPro" id="IPR050067">
    <property type="entry name" value="IPM_dehydratase_rel_enz"/>
</dbReference>
<dbReference type="NCBIfam" id="NF009116">
    <property type="entry name" value="PRK12466.1"/>
    <property type="match status" value="1"/>
</dbReference>
<dbReference type="GO" id="GO:0051539">
    <property type="term" value="F:4 iron, 4 sulfur cluster binding"/>
    <property type="evidence" value="ECO:0007669"/>
    <property type="project" value="UniProtKB-KW"/>
</dbReference>
<dbReference type="InterPro" id="IPR004430">
    <property type="entry name" value="3-IsopropMal_deHydase_lsu"/>
</dbReference>
<evidence type="ECO:0000256" key="6">
    <source>
        <dbReference type="ARBA" id="ARBA00022485"/>
    </source>
</evidence>
<feature type="domain" description="Aconitase/3-isopropylmalate dehydratase large subunit alpha/beta/alpha" evidence="14">
    <location>
        <begin position="8"/>
        <end position="459"/>
    </location>
</feature>
<dbReference type="NCBIfam" id="TIGR00170">
    <property type="entry name" value="leuC"/>
    <property type="match status" value="1"/>
</dbReference>
<feature type="binding site" evidence="13">
    <location>
        <position position="409"/>
    </location>
    <ligand>
        <name>[4Fe-4S] cluster</name>
        <dbReference type="ChEBI" id="CHEBI:49883"/>
    </ligand>
</feature>
<dbReference type="PANTHER" id="PTHR43822">
    <property type="entry name" value="HOMOACONITASE, MITOCHONDRIAL-RELATED"/>
    <property type="match status" value="1"/>
</dbReference>
<comment type="pathway">
    <text evidence="3 13">Amino-acid biosynthesis; L-leucine biosynthesis; L-leucine from 3-methyl-2-oxobutanoate: step 2/4.</text>
</comment>
<keyword evidence="12 13" id="KW-0100">Branched-chain amino acid biosynthesis</keyword>
<dbReference type="RefSeq" id="WP_237246625.1">
    <property type="nucleotide sequence ID" value="NZ_AP023423.1"/>
</dbReference>
<keyword evidence="9 13" id="KW-0408">Iron</keyword>
<dbReference type="InterPro" id="IPR036008">
    <property type="entry name" value="Aconitase_4Fe-4S_dom"/>
</dbReference>
<keyword evidence="7 13" id="KW-0028">Amino-acid biosynthesis</keyword>
<dbReference type="PRINTS" id="PR00415">
    <property type="entry name" value="ACONITASE"/>
</dbReference>
<dbReference type="InterPro" id="IPR018136">
    <property type="entry name" value="Aconitase_4Fe-4S_BS"/>
</dbReference>
<evidence type="ECO:0000256" key="9">
    <source>
        <dbReference type="ARBA" id="ARBA00023004"/>
    </source>
</evidence>
<feature type="binding site" evidence="13">
    <location>
        <position position="412"/>
    </location>
    <ligand>
        <name>[4Fe-4S] cluster</name>
        <dbReference type="ChEBI" id="CHEBI:49883"/>
    </ligand>
</feature>